<dbReference type="Pfam" id="PF19789">
    <property type="entry name" value="DUF6273"/>
    <property type="match status" value="1"/>
</dbReference>
<sequence>MKDTSIKGNGKSSIIKAPSDMPETFEAWREQLLAGQGYLDVRLNTDTTGENAGCNEIGTALNKANLLNDTTKAALELTQADPTVNDALYALSQKGSPAEVHVIADNGTQVTMSKGSKVLTAQVSSGEAVLYPAELGDWSIKYTFDGSQKTRTWTLEVIGIVYVYPFEIGATLNDTDWEDIELCGRLGMAEKFFKVGDTKTVNIGGTNYEVQIIDFNHDDKVSGGKAPMTFQLVDCLNQTAQMNSSNTNTGGWNGSAMRTRMATYKSQLPAALRNVIKTVKKKSGTGGGSSSGTQTTNDDLFLLSEIEIFGTTTYSVAGEGTQYAWYKAGNTRIKKVNGSASHWWERSPFSGNTNDFCHVNSSGDASFNFANSSHGVSFGFCV</sequence>
<name>A0A6I2QYT7_FLAPL</name>
<comment type="caution">
    <text evidence="2">The sequence shown here is derived from an EMBL/GenBank/DDBJ whole genome shotgun (WGS) entry which is preliminary data.</text>
</comment>
<accession>A0A6I2QYT7</accession>
<dbReference type="RefSeq" id="WP_172697277.1">
    <property type="nucleotide sequence ID" value="NZ_WKPR01000004.1"/>
</dbReference>
<proteinExistence type="predicted"/>
<feature type="domain" description="DUF6273" evidence="1">
    <location>
        <begin position="238"/>
        <end position="376"/>
    </location>
</feature>
<dbReference type="InterPro" id="IPR046240">
    <property type="entry name" value="DUF6273"/>
</dbReference>
<evidence type="ECO:0000313" key="2">
    <source>
        <dbReference type="EMBL" id="MSB18829.1"/>
    </source>
</evidence>
<dbReference type="AlphaFoldDB" id="A0A6I2QYT7"/>
<evidence type="ECO:0000259" key="1">
    <source>
        <dbReference type="Pfam" id="PF19789"/>
    </source>
</evidence>
<gene>
    <name evidence="2" type="ORF">GKE97_04775</name>
</gene>
<reference evidence="2 3" key="1">
    <citation type="journal article" date="2019" name="Nat. Med.">
        <title>A library of human gut bacterial isolates paired with longitudinal multiomics data enables mechanistic microbiome research.</title>
        <authorList>
            <person name="Poyet M."/>
            <person name="Groussin M."/>
            <person name="Gibbons S.M."/>
            <person name="Avila-Pacheco J."/>
            <person name="Jiang X."/>
            <person name="Kearney S.M."/>
            <person name="Perrotta A.R."/>
            <person name="Berdy B."/>
            <person name="Zhao S."/>
            <person name="Lieberman T.D."/>
            <person name="Swanson P.K."/>
            <person name="Smith M."/>
            <person name="Roesemann S."/>
            <person name="Alexander J.E."/>
            <person name="Rich S.A."/>
            <person name="Livny J."/>
            <person name="Vlamakis H."/>
            <person name="Clish C."/>
            <person name="Bullock K."/>
            <person name="Deik A."/>
            <person name="Scott J."/>
            <person name="Pierce K.A."/>
            <person name="Xavier R.J."/>
            <person name="Alm E.J."/>
        </authorList>
    </citation>
    <scope>NUCLEOTIDE SEQUENCE [LARGE SCALE GENOMIC DNA]</scope>
    <source>
        <strain evidence="2 3">BIOML-A2</strain>
    </source>
</reference>
<protein>
    <recommendedName>
        <fullName evidence="1">DUF6273 domain-containing protein</fullName>
    </recommendedName>
</protein>
<dbReference type="Proteomes" id="UP000434475">
    <property type="component" value="Unassembled WGS sequence"/>
</dbReference>
<evidence type="ECO:0000313" key="3">
    <source>
        <dbReference type="Proteomes" id="UP000434475"/>
    </source>
</evidence>
<organism evidence="2 3">
    <name type="scientific">Flavonifractor plautii</name>
    <name type="common">Fusobacterium plautii</name>
    <dbReference type="NCBI Taxonomy" id="292800"/>
    <lineage>
        <taxon>Bacteria</taxon>
        <taxon>Bacillati</taxon>
        <taxon>Bacillota</taxon>
        <taxon>Clostridia</taxon>
        <taxon>Eubacteriales</taxon>
        <taxon>Oscillospiraceae</taxon>
        <taxon>Flavonifractor</taxon>
    </lineage>
</organism>
<dbReference type="EMBL" id="WKPR01000004">
    <property type="protein sequence ID" value="MSB18829.1"/>
    <property type="molecule type" value="Genomic_DNA"/>
</dbReference>